<dbReference type="Proteomes" id="UP000253090">
    <property type="component" value="Unassembled WGS sequence"/>
</dbReference>
<organism evidence="2 3">
    <name type="scientific">Fontibacillus phaseoli</name>
    <dbReference type="NCBI Taxonomy" id="1416533"/>
    <lineage>
        <taxon>Bacteria</taxon>
        <taxon>Bacillati</taxon>
        <taxon>Bacillota</taxon>
        <taxon>Bacilli</taxon>
        <taxon>Bacillales</taxon>
        <taxon>Paenibacillaceae</taxon>
        <taxon>Fontibacillus</taxon>
    </lineage>
</organism>
<sequence>MDFNLCTISFRHELVSFEELMEFAVKAGFTGIELWSVHGKAMLNREGERLLQMVRRLRSYHLHVPMVSDYIDLSAGSSAYGEHLKSFQQSIDLACMFDAGLIRLFAGNKASLQVDRFERELWIDRLGELTERAGRRGIGLAIETHPKTMADTLQSTLDLIRDIHHPQLTVNLDFLHLWESGSHPIEAFRELQPFVSIMHLKNISAKQHLGVFEPGNVYSPNGSREGIVALGEGLVDYKQVISCLMEQNLHVSASLEWFGRNPYEALSKDIGWLKHAEAGQTV</sequence>
<gene>
    <name evidence="2" type="ORF">DFP94_10955</name>
</gene>
<feature type="domain" description="Xylose isomerase-like TIM barrel" evidence="1">
    <location>
        <begin position="22"/>
        <end position="274"/>
    </location>
</feature>
<dbReference type="PANTHER" id="PTHR12110:SF21">
    <property type="entry name" value="XYLOSE ISOMERASE-LIKE TIM BARREL DOMAIN-CONTAINING PROTEIN"/>
    <property type="match status" value="1"/>
</dbReference>
<keyword evidence="3" id="KW-1185">Reference proteome</keyword>
<dbReference type="Gene3D" id="3.20.20.150">
    <property type="entry name" value="Divalent-metal-dependent TIM barrel enzymes"/>
    <property type="match status" value="1"/>
</dbReference>
<name>A0A369B7C7_9BACL</name>
<evidence type="ECO:0000313" key="3">
    <source>
        <dbReference type="Proteomes" id="UP000253090"/>
    </source>
</evidence>
<dbReference type="InterPro" id="IPR013022">
    <property type="entry name" value="Xyl_isomerase-like_TIM-brl"/>
</dbReference>
<dbReference type="RefSeq" id="WP_114497975.1">
    <property type="nucleotide sequence ID" value="NZ_QPJW01000009.1"/>
</dbReference>
<dbReference type="Pfam" id="PF01261">
    <property type="entry name" value="AP_endonuc_2"/>
    <property type="match status" value="1"/>
</dbReference>
<accession>A0A369B7C7</accession>
<dbReference type="InterPro" id="IPR050312">
    <property type="entry name" value="IolE/XylAMocC-like"/>
</dbReference>
<dbReference type="PANTHER" id="PTHR12110">
    <property type="entry name" value="HYDROXYPYRUVATE ISOMERASE"/>
    <property type="match status" value="1"/>
</dbReference>
<reference evidence="2 3" key="1">
    <citation type="submission" date="2018-07" db="EMBL/GenBank/DDBJ databases">
        <title>Genomic Encyclopedia of Type Strains, Phase III (KMG-III): the genomes of soil and plant-associated and newly described type strains.</title>
        <authorList>
            <person name="Whitman W."/>
        </authorList>
    </citation>
    <scope>NUCLEOTIDE SEQUENCE [LARGE SCALE GENOMIC DNA]</scope>
    <source>
        <strain evidence="2 3">CECT 8333</strain>
    </source>
</reference>
<protein>
    <submittedName>
        <fullName evidence="2">3-dehydroshikimate dehydratase</fullName>
    </submittedName>
</protein>
<dbReference type="EMBL" id="QPJW01000009">
    <property type="protein sequence ID" value="RCX17331.1"/>
    <property type="molecule type" value="Genomic_DNA"/>
</dbReference>
<dbReference type="OrthoDB" id="9815124at2"/>
<dbReference type="InterPro" id="IPR036237">
    <property type="entry name" value="Xyl_isomerase-like_sf"/>
</dbReference>
<dbReference type="AlphaFoldDB" id="A0A369B7C7"/>
<proteinExistence type="predicted"/>
<comment type="caution">
    <text evidence="2">The sequence shown here is derived from an EMBL/GenBank/DDBJ whole genome shotgun (WGS) entry which is preliminary data.</text>
</comment>
<evidence type="ECO:0000313" key="2">
    <source>
        <dbReference type="EMBL" id="RCX17331.1"/>
    </source>
</evidence>
<dbReference type="SUPFAM" id="SSF51658">
    <property type="entry name" value="Xylose isomerase-like"/>
    <property type="match status" value="1"/>
</dbReference>
<evidence type="ECO:0000259" key="1">
    <source>
        <dbReference type="Pfam" id="PF01261"/>
    </source>
</evidence>